<evidence type="ECO:0000313" key="1">
    <source>
        <dbReference type="EMBL" id="KAK3076489.1"/>
    </source>
</evidence>
<dbReference type="Proteomes" id="UP001186974">
    <property type="component" value="Unassembled WGS sequence"/>
</dbReference>
<feature type="non-terminal residue" evidence="1">
    <location>
        <position position="238"/>
    </location>
</feature>
<gene>
    <name evidence="1" type="ORF">LTS18_012871</name>
</gene>
<dbReference type="EMBL" id="JAWDJW010003911">
    <property type="protein sequence ID" value="KAK3076489.1"/>
    <property type="molecule type" value="Genomic_DNA"/>
</dbReference>
<sequence>MLEIHCSGTPYEIGLKHGQEAKTPIFRCIEFYAQQFKTSAKLDWPQVQHTALEFEPVIKRKWPAYLEEIRGIAEGSGRALSDILAINVRTEITFGLFSDGCTALSWVNDHNSFLAQNWDWMEQQKANLVMLSIQQAGKPHIKMITEAGLIGKIGLNSSGVGVCLNAIRAKGMDPTKIPCHLGLRLVLESPSKEEAVRQLEKVGVASSCHMLIADATGGVGVEWSSVEGKKLAMNERGQ</sequence>
<name>A0ACC3DIQ1_9PEZI</name>
<accession>A0ACC3DIQ1</accession>
<organism evidence="1 2">
    <name type="scientific">Coniosporium uncinatum</name>
    <dbReference type="NCBI Taxonomy" id="93489"/>
    <lineage>
        <taxon>Eukaryota</taxon>
        <taxon>Fungi</taxon>
        <taxon>Dikarya</taxon>
        <taxon>Ascomycota</taxon>
        <taxon>Pezizomycotina</taxon>
        <taxon>Dothideomycetes</taxon>
        <taxon>Dothideomycetes incertae sedis</taxon>
        <taxon>Coniosporium</taxon>
    </lineage>
</organism>
<comment type="caution">
    <text evidence="1">The sequence shown here is derived from an EMBL/GenBank/DDBJ whole genome shotgun (WGS) entry which is preliminary data.</text>
</comment>
<keyword evidence="2" id="KW-1185">Reference proteome</keyword>
<protein>
    <submittedName>
        <fullName evidence="1">Uncharacterized protein</fullName>
    </submittedName>
</protein>
<evidence type="ECO:0000313" key="2">
    <source>
        <dbReference type="Proteomes" id="UP001186974"/>
    </source>
</evidence>
<reference evidence="1" key="1">
    <citation type="submission" date="2024-09" db="EMBL/GenBank/DDBJ databases">
        <title>Black Yeasts Isolated from many extreme environments.</title>
        <authorList>
            <person name="Coleine C."/>
            <person name="Stajich J.E."/>
            <person name="Selbmann L."/>
        </authorList>
    </citation>
    <scope>NUCLEOTIDE SEQUENCE</scope>
    <source>
        <strain evidence="1">CCFEE 5737</strain>
    </source>
</reference>
<proteinExistence type="predicted"/>